<accession>A0A1F8BHD4</accession>
<dbReference type="Proteomes" id="UP000177082">
    <property type="component" value="Unassembled WGS sequence"/>
</dbReference>
<organism evidence="1 2">
    <name type="scientific">Candidatus Woesebacteria bacterium RIFCSPLOWO2_01_FULL_39_21</name>
    <dbReference type="NCBI Taxonomy" id="1802519"/>
    <lineage>
        <taxon>Bacteria</taxon>
        <taxon>Candidatus Woeseibacteriota</taxon>
    </lineage>
</organism>
<dbReference type="AlphaFoldDB" id="A0A1F8BHD4"/>
<dbReference type="EMBL" id="MGHF01000017">
    <property type="protein sequence ID" value="OGM63443.1"/>
    <property type="molecule type" value="Genomic_DNA"/>
</dbReference>
<protein>
    <submittedName>
        <fullName evidence="1">Uncharacterized protein</fullName>
    </submittedName>
</protein>
<gene>
    <name evidence="1" type="ORF">A2961_03190</name>
</gene>
<sequence length="159" mass="17819">MNLDSSGEFSLPHVESQQNAVTFESAVVGIIPEWREKGAEIQIHDPDEAELYQGIQEDEFREGDIVGAMASEQILTGIQRDKMQGIARREVQLYGDDFNLIIEASGEITTLALRNHGTIDGEHSDKNPETNPARRALRRIIGSQAEDTPTHLMRVVYKF</sequence>
<name>A0A1F8BHD4_9BACT</name>
<proteinExistence type="predicted"/>
<evidence type="ECO:0000313" key="1">
    <source>
        <dbReference type="EMBL" id="OGM63443.1"/>
    </source>
</evidence>
<evidence type="ECO:0000313" key="2">
    <source>
        <dbReference type="Proteomes" id="UP000177082"/>
    </source>
</evidence>
<reference evidence="1 2" key="1">
    <citation type="journal article" date="2016" name="Nat. Commun.">
        <title>Thousands of microbial genomes shed light on interconnected biogeochemical processes in an aquifer system.</title>
        <authorList>
            <person name="Anantharaman K."/>
            <person name="Brown C.T."/>
            <person name="Hug L.A."/>
            <person name="Sharon I."/>
            <person name="Castelle C.J."/>
            <person name="Probst A.J."/>
            <person name="Thomas B.C."/>
            <person name="Singh A."/>
            <person name="Wilkins M.J."/>
            <person name="Karaoz U."/>
            <person name="Brodie E.L."/>
            <person name="Williams K.H."/>
            <person name="Hubbard S.S."/>
            <person name="Banfield J.F."/>
        </authorList>
    </citation>
    <scope>NUCLEOTIDE SEQUENCE [LARGE SCALE GENOMIC DNA]</scope>
</reference>
<comment type="caution">
    <text evidence="1">The sequence shown here is derived from an EMBL/GenBank/DDBJ whole genome shotgun (WGS) entry which is preliminary data.</text>
</comment>
<dbReference type="STRING" id="1802519.A2961_03190"/>